<gene>
    <name evidence="7" type="ORF">IAB03_10050</name>
</gene>
<organism evidence="7 8">
    <name type="scientific">Candidatus Gallibacteroides avistercoris</name>
    <dbReference type="NCBI Taxonomy" id="2840833"/>
    <lineage>
        <taxon>Bacteria</taxon>
        <taxon>Pseudomonadati</taxon>
        <taxon>Bacteroidota</taxon>
        <taxon>Bacteroidia</taxon>
        <taxon>Bacteroidales</taxon>
        <taxon>Bacteroidaceae</taxon>
        <taxon>Bacteroidaceae incertae sedis</taxon>
        <taxon>Candidatus Gallibacteroides</taxon>
    </lineage>
</organism>
<evidence type="ECO:0000313" key="8">
    <source>
        <dbReference type="Proteomes" id="UP000824112"/>
    </source>
</evidence>
<feature type="transmembrane region" description="Helical" evidence="6">
    <location>
        <begin position="42"/>
        <end position="60"/>
    </location>
</feature>
<keyword evidence="4 6" id="KW-1133">Transmembrane helix</keyword>
<evidence type="ECO:0000313" key="7">
    <source>
        <dbReference type="EMBL" id="HIU56131.1"/>
    </source>
</evidence>
<dbReference type="Pfam" id="PF03649">
    <property type="entry name" value="UPF0014"/>
    <property type="match status" value="1"/>
</dbReference>
<accession>A0A9D1M9F4</accession>
<name>A0A9D1M9F4_9BACT</name>
<feature type="transmembrane region" description="Helical" evidence="6">
    <location>
        <begin position="128"/>
        <end position="149"/>
    </location>
</feature>
<keyword evidence="5 6" id="KW-0472">Membrane</keyword>
<reference evidence="7" key="2">
    <citation type="journal article" date="2021" name="PeerJ">
        <title>Extensive microbial diversity within the chicken gut microbiome revealed by metagenomics and culture.</title>
        <authorList>
            <person name="Gilroy R."/>
            <person name="Ravi A."/>
            <person name="Getino M."/>
            <person name="Pursley I."/>
            <person name="Horton D.L."/>
            <person name="Alikhan N.F."/>
            <person name="Baker D."/>
            <person name="Gharbi K."/>
            <person name="Hall N."/>
            <person name="Watson M."/>
            <person name="Adriaenssens E.M."/>
            <person name="Foster-Nyarko E."/>
            <person name="Jarju S."/>
            <person name="Secka A."/>
            <person name="Antonio M."/>
            <person name="Oren A."/>
            <person name="Chaudhuri R.R."/>
            <person name="La Ragione R."/>
            <person name="Hildebrand F."/>
            <person name="Pallen M.J."/>
        </authorList>
    </citation>
    <scope>NUCLEOTIDE SEQUENCE</scope>
    <source>
        <strain evidence="7">CHK158-818</strain>
    </source>
</reference>
<comment type="caution">
    <text evidence="7">The sequence shown here is derived from an EMBL/GenBank/DDBJ whole genome shotgun (WGS) entry which is preliminary data.</text>
</comment>
<evidence type="ECO:0000256" key="2">
    <source>
        <dbReference type="ARBA" id="ARBA00005268"/>
    </source>
</evidence>
<comment type="subcellular location">
    <subcellularLocation>
        <location evidence="1">Membrane</location>
        <topology evidence="1">Multi-pass membrane protein</topology>
    </subcellularLocation>
</comment>
<proteinExistence type="inferred from homology"/>
<dbReference type="InterPro" id="IPR005226">
    <property type="entry name" value="UPF0014_fam"/>
</dbReference>
<evidence type="ECO:0000256" key="4">
    <source>
        <dbReference type="ARBA" id="ARBA00022989"/>
    </source>
</evidence>
<reference evidence="7" key="1">
    <citation type="submission" date="2020-10" db="EMBL/GenBank/DDBJ databases">
        <authorList>
            <person name="Gilroy R."/>
        </authorList>
    </citation>
    <scope>NUCLEOTIDE SEQUENCE</scope>
    <source>
        <strain evidence="7">CHK158-818</strain>
    </source>
</reference>
<evidence type="ECO:0000256" key="3">
    <source>
        <dbReference type="ARBA" id="ARBA00022692"/>
    </source>
</evidence>
<dbReference type="EMBL" id="DVNA01000233">
    <property type="protein sequence ID" value="HIU56131.1"/>
    <property type="molecule type" value="Genomic_DNA"/>
</dbReference>
<dbReference type="Proteomes" id="UP000824112">
    <property type="component" value="Unassembled WGS sequence"/>
</dbReference>
<dbReference type="AlphaFoldDB" id="A0A9D1M9F4"/>
<dbReference type="PANTHER" id="PTHR30028">
    <property type="entry name" value="UPF0014 INNER MEMBRANE PROTEIN YBBM-RELATED"/>
    <property type="match status" value="1"/>
</dbReference>
<evidence type="ECO:0000256" key="1">
    <source>
        <dbReference type="ARBA" id="ARBA00004141"/>
    </source>
</evidence>
<feature type="transmembrane region" description="Helical" evidence="6">
    <location>
        <begin position="225"/>
        <end position="245"/>
    </location>
</feature>
<dbReference type="PANTHER" id="PTHR30028:SF0">
    <property type="entry name" value="PROTEIN ALUMINUM SENSITIVE 3"/>
    <property type="match status" value="1"/>
</dbReference>
<comment type="similarity">
    <text evidence="2">Belongs to the UPF0014 family.</text>
</comment>
<evidence type="ECO:0000256" key="6">
    <source>
        <dbReference type="SAM" id="Phobius"/>
    </source>
</evidence>
<sequence>MDNNIIDISTFNLFLALLLLFIPAYSLYYFRTGLVRDTFIAAGRMVLQLFFIGFYLEYLFDWNNVWINILWVIIMVGVASYTVLKRTRLPQKRLFLAVCVAFFFSILILDLYFLGVVVRLEHLFDARYFVPISGMLLGNMLSTNVMALNTFYSGVEREKQLFQYLLGNGATLSEALAPFMREALIKSFNPALASMSVMGLIALPGTMTGQILGGSSPNVAIKYQITIMVTTFASTLISVLLTLWISRKQSFDEFGIKQF</sequence>
<dbReference type="GO" id="GO:0005886">
    <property type="term" value="C:plasma membrane"/>
    <property type="evidence" value="ECO:0007669"/>
    <property type="project" value="TreeGrafter"/>
</dbReference>
<feature type="transmembrane region" description="Helical" evidence="6">
    <location>
        <begin position="12"/>
        <end position="30"/>
    </location>
</feature>
<keyword evidence="3 6" id="KW-0812">Transmembrane</keyword>
<feature type="transmembrane region" description="Helical" evidence="6">
    <location>
        <begin position="192"/>
        <end position="213"/>
    </location>
</feature>
<evidence type="ECO:0000256" key="5">
    <source>
        <dbReference type="ARBA" id="ARBA00023136"/>
    </source>
</evidence>
<feature type="transmembrane region" description="Helical" evidence="6">
    <location>
        <begin position="66"/>
        <end position="84"/>
    </location>
</feature>
<feature type="transmembrane region" description="Helical" evidence="6">
    <location>
        <begin position="96"/>
        <end position="116"/>
    </location>
</feature>
<protein>
    <submittedName>
        <fullName evidence="7">ABC transporter permease</fullName>
    </submittedName>
</protein>